<protein>
    <submittedName>
        <fullName evidence="8">GATA zinc finger-domain-containing protein</fullName>
    </submittedName>
</protein>
<dbReference type="GO" id="GO:0008270">
    <property type="term" value="F:zinc ion binding"/>
    <property type="evidence" value="ECO:0007669"/>
    <property type="project" value="UniProtKB-KW"/>
</dbReference>
<accession>A0A4P9VZN5</accession>
<dbReference type="CDD" id="cd00202">
    <property type="entry name" value="ZnF_GATA"/>
    <property type="match status" value="1"/>
</dbReference>
<feature type="non-terminal residue" evidence="8">
    <location>
        <position position="1"/>
    </location>
</feature>
<dbReference type="GO" id="GO:0000122">
    <property type="term" value="P:negative regulation of transcription by RNA polymerase II"/>
    <property type="evidence" value="ECO:0007669"/>
    <property type="project" value="TreeGrafter"/>
</dbReference>
<evidence type="ECO:0000256" key="4">
    <source>
        <dbReference type="ARBA" id="ARBA00022833"/>
    </source>
</evidence>
<comment type="subcellular location">
    <subcellularLocation>
        <location evidence="1">Nucleus</location>
    </subcellularLocation>
</comment>
<dbReference type="InterPro" id="IPR000679">
    <property type="entry name" value="Znf_GATA"/>
</dbReference>
<dbReference type="SMART" id="SM00401">
    <property type="entry name" value="ZnF_GATA"/>
    <property type="match status" value="1"/>
</dbReference>
<dbReference type="Pfam" id="PF00320">
    <property type="entry name" value="GATA"/>
    <property type="match status" value="1"/>
</dbReference>
<evidence type="ECO:0000313" key="8">
    <source>
        <dbReference type="EMBL" id="RKO85244.1"/>
    </source>
</evidence>
<dbReference type="GO" id="GO:0005634">
    <property type="term" value="C:nucleus"/>
    <property type="evidence" value="ECO:0007669"/>
    <property type="project" value="UniProtKB-SubCell"/>
</dbReference>
<evidence type="ECO:0000256" key="3">
    <source>
        <dbReference type="ARBA" id="ARBA00022771"/>
    </source>
</evidence>
<dbReference type="InterPro" id="IPR039355">
    <property type="entry name" value="Transcription_factor_GATA"/>
</dbReference>
<dbReference type="InterPro" id="IPR013088">
    <property type="entry name" value="Znf_NHR/GATA"/>
</dbReference>
<keyword evidence="2" id="KW-0479">Metal-binding</keyword>
<keyword evidence="3 6" id="KW-0863">Zinc-finger</keyword>
<dbReference type="PANTHER" id="PTHR10071">
    <property type="entry name" value="TRANSCRIPTION FACTOR GATA FAMILY MEMBER"/>
    <property type="match status" value="1"/>
</dbReference>
<dbReference type="GO" id="GO:0045944">
    <property type="term" value="P:positive regulation of transcription by RNA polymerase II"/>
    <property type="evidence" value="ECO:0007669"/>
    <property type="project" value="TreeGrafter"/>
</dbReference>
<evidence type="ECO:0000259" key="7">
    <source>
        <dbReference type="PROSITE" id="PS50114"/>
    </source>
</evidence>
<dbReference type="Proteomes" id="UP000269721">
    <property type="component" value="Unassembled WGS sequence"/>
</dbReference>
<dbReference type="PROSITE" id="PS00344">
    <property type="entry name" value="GATA_ZN_FINGER_1"/>
    <property type="match status" value="1"/>
</dbReference>
<dbReference type="PROSITE" id="PS50114">
    <property type="entry name" value="GATA_ZN_FINGER_2"/>
    <property type="match status" value="1"/>
</dbReference>
<evidence type="ECO:0000313" key="9">
    <source>
        <dbReference type="Proteomes" id="UP000269721"/>
    </source>
</evidence>
<sequence>TGSLKNAAASTAGNTCANCGTKSTPLWRRDPRGNPICNACGLYLKARNTYRPTW</sequence>
<proteinExistence type="predicted"/>
<dbReference type="SUPFAM" id="SSF57716">
    <property type="entry name" value="Glucocorticoid receptor-like (DNA-binding domain)"/>
    <property type="match status" value="1"/>
</dbReference>
<keyword evidence="5" id="KW-0539">Nucleus</keyword>
<keyword evidence="4" id="KW-0862">Zinc</keyword>
<name>A0A4P9VZN5_9FUNG</name>
<evidence type="ECO:0000256" key="5">
    <source>
        <dbReference type="ARBA" id="ARBA00023242"/>
    </source>
</evidence>
<feature type="non-terminal residue" evidence="8">
    <location>
        <position position="54"/>
    </location>
</feature>
<dbReference type="Gene3D" id="3.30.50.10">
    <property type="entry name" value="Erythroid Transcription Factor GATA-1, subunit A"/>
    <property type="match status" value="1"/>
</dbReference>
<dbReference type="PANTHER" id="PTHR10071:SF281">
    <property type="entry name" value="BOX A-BINDING FACTOR-RELATED"/>
    <property type="match status" value="1"/>
</dbReference>
<organism evidence="8 9">
    <name type="scientific">Blyttiomyces helicus</name>
    <dbReference type="NCBI Taxonomy" id="388810"/>
    <lineage>
        <taxon>Eukaryota</taxon>
        <taxon>Fungi</taxon>
        <taxon>Fungi incertae sedis</taxon>
        <taxon>Chytridiomycota</taxon>
        <taxon>Chytridiomycota incertae sedis</taxon>
        <taxon>Chytridiomycetes</taxon>
        <taxon>Chytridiomycetes incertae sedis</taxon>
        <taxon>Blyttiomyces</taxon>
    </lineage>
</organism>
<evidence type="ECO:0000256" key="1">
    <source>
        <dbReference type="ARBA" id="ARBA00004123"/>
    </source>
</evidence>
<gene>
    <name evidence="8" type="ORF">BDK51DRAFT_11316</name>
</gene>
<feature type="domain" description="GATA-type" evidence="7">
    <location>
        <begin position="10"/>
        <end position="54"/>
    </location>
</feature>
<dbReference type="GO" id="GO:0000981">
    <property type="term" value="F:DNA-binding transcription factor activity, RNA polymerase II-specific"/>
    <property type="evidence" value="ECO:0007669"/>
    <property type="project" value="TreeGrafter"/>
</dbReference>
<dbReference type="PRINTS" id="PR00619">
    <property type="entry name" value="GATAZNFINGER"/>
</dbReference>
<dbReference type="OrthoDB" id="5597699at2759"/>
<dbReference type="EMBL" id="KZ999267">
    <property type="protein sequence ID" value="RKO85244.1"/>
    <property type="molecule type" value="Genomic_DNA"/>
</dbReference>
<evidence type="ECO:0000256" key="2">
    <source>
        <dbReference type="ARBA" id="ARBA00022723"/>
    </source>
</evidence>
<keyword evidence="9" id="KW-1185">Reference proteome</keyword>
<dbReference type="GO" id="GO:0000978">
    <property type="term" value="F:RNA polymerase II cis-regulatory region sequence-specific DNA binding"/>
    <property type="evidence" value="ECO:0007669"/>
    <property type="project" value="TreeGrafter"/>
</dbReference>
<evidence type="ECO:0000256" key="6">
    <source>
        <dbReference type="PROSITE-ProRule" id="PRU00094"/>
    </source>
</evidence>
<dbReference type="AlphaFoldDB" id="A0A4P9VZN5"/>
<reference evidence="9" key="1">
    <citation type="journal article" date="2018" name="Nat. Microbiol.">
        <title>Leveraging single-cell genomics to expand the fungal tree of life.</title>
        <authorList>
            <person name="Ahrendt S.R."/>
            <person name="Quandt C.A."/>
            <person name="Ciobanu D."/>
            <person name="Clum A."/>
            <person name="Salamov A."/>
            <person name="Andreopoulos B."/>
            <person name="Cheng J.F."/>
            <person name="Woyke T."/>
            <person name="Pelin A."/>
            <person name="Henrissat B."/>
            <person name="Reynolds N.K."/>
            <person name="Benny G.L."/>
            <person name="Smith M.E."/>
            <person name="James T.Y."/>
            <person name="Grigoriev I.V."/>
        </authorList>
    </citation>
    <scope>NUCLEOTIDE SEQUENCE [LARGE SCALE GENOMIC DNA]</scope>
</reference>